<evidence type="ECO:0000256" key="11">
    <source>
        <dbReference type="PROSITE-ProRule" id="PRU00192"/>
    </source>
</evidence>
<dbReference type="GO" id="GO:0005739">
    <property type="term" value="C:mitochondrion"/>
    <property type="evidence" value="ECO:0007669"/>
    <property type="project" value="UniProtKB-SubCell"/>
</dbReference>
<dbReference type="FunFam" id="2.30.30.40:FF:000139">
    <property type="entry name" value="Hematopoietic cell-specific Lyn substrate 1"/>
    <property type="match status" value="1"/>
</dbReference>
<dbReference type="AlphaFoldDB" id="A0A7L3FCD5"/>
<dbReference type="InterPro" id="IPR001452">
    <property type="entry name" value="SH3_domain"/>
</dbReference>
<comment type="subcellular location">
    <subcellularLocation>
        <location evidence="1">Mitochondrion</location>
    </subcellularLocation>
</comment>
<keyword evidence="15" id="KW-1185">Reference proteome</keyword>
<feature type="region of interest" description="Disordered" evidence="12">
    <location>
        <begin position="217"/>
        <end position="324"/>
    </location>
</feature>
<dbReference type="GO" id="GO:0030427">
    <property type="term" value="C:site of polarized growth"/>
    <property type="evidence" value="ECO:0007669"/>
    <property type="project" value="TreeGrafter"/>
</dbReference>
<evidence type="ECO:0000256" key="2">
    <source>
        <dbReference type="ARBA" id="ARBA00022443"/>
    </source>
</evidence>
<dbReference type="PROSITE" id="PS51090">
    <property type="entry name" value="CORTACTIN"/>
    <property type="match status" value="4"/>
</dbReference>
<keyword evidence="5" id="KW-0007">Acetylation</keyword>
<evidence type="ECO:0000256" key="3">
    <source>
        <dbReference type="ARBA" id="ARBA00022553"/>
    </source>
</evidence>
<dbReference type="GO" id="GO:0005884">
    <property type="term" value="C:actin filament"/>
    <property type="evidence" value="ECO:0007669"/>
    <property type="project" value="TreeGrafter"/>
</dbReference>
<dbReference type="CDD" id="cd12073">
    <property type="entry name" value="SH3_HS1"/>
    <property type="match status" value="1"/>
</dbReference>
<dbReference type="PANTHER" id="PTHR10829">
    <property type="entry name" value="CORTACTIN AND DREBRIN"/>
    <property type="match status" value="1"/>
</dbReference>
<dbReference type="EMBL" id="VZTU01012877">
    <property type="protein sequence ID" value="NXT77998.1"/>
    <property type="molecule type" value="Genomic_DNA"/>
</dbReference>
<evidence type="ECO:0000256" key="9">
    <source>
        <dbReference type="ARBA" id="ARBA00080417"/>
    </source>
</evidence>
<feature type="non-terminal residue" evidence="14">
    <location>
        <position position="484"/>
    </location>
</feature>
<name>A0A7L3FCD5_9GRUI</name>
<dbReference type="PRINTS" id="PR00452">
    <property type="entry name" value="SH3DOMAIN"/>
</dbReference>
<feature type="non-terminal residue" evidence="14">
    <location>
        <position position="1"/>
    </location>
</feature>
<dbReference type="Proteomes" id="UP000557426">
    <property type="component" value="Unassembled WGS sequence"/>
</dbReference>
<dbReference type="Pfam" id="PF02218">
    <property type="entry name" value="HS1_rep"/>
    <property type="match status" value="4"/>
</dbReference>
<keyword evidence="4" id="KW-0677">Repeat</keyword>
<keyword evidence="3" id="KW-0597">Phosphoprotein</keyword>
<comment type="function">
    <text evidence="7">Substrate of the antigen receptor-coupled tyrosine kinase. Plays a role in antigen receptor signaling for both clonal expansion and deletion in lymphoid cells. May also be involved in the regulation of gene expression.</text>
</comment>
<gene>
    <name evidence="14" type="primary">Hcls1</name>
    <name evidence="14" type="ORF">ZAPATR_R11190</name>
</gene>
<evidence type="ECO:0000256" key="5">
    <source>
        <dbReference type="ARBA" id="ARBA00022990"/>
    </source>
</evidence>
<keyword evidence="2 11" id="KW-0728">SH3 domain</keyword>
<dbReference type="GO" id="GO:0005886">
    <property type="term" value="C:plasma membrane"/>
    <property type="evidence" value="ECO:0007669"/>
    <property type="project" value="TreeGrafter"/>
</dbReference>
<dbReference type="SMART" id="SM00326">
    <property type="entry name" value="SH3"/>
    <property type="match status" value="1"/>
</dbReference>
<dbReference type="GO" id="GO:0030833">
    <property type="term" value="P:regulation of actin filament polymerization"/>
    <property type="evidence" value="ECO:0007669"/>
    <property type="project" value="TreeGrafter"/>
</dbReference>
<dbReference type="GO" id="GO:0051015">
    <property type="term" value="F:actin filament binding"/>
    <property type="evidence" value="ECO:0007669"/>
    <property type="project" value="TreeGrafter"/>
</dbReference>
<sequence length="484" mass="53034">MWKAVVGHDVSVKVEAQGDDWDTDPDFVVRSSGQLRVRNALGLCCPDSPLLTSIHQLRNKVSAEHEVIKKKELETGPKASYGYGGKFGTEKDRMDKCAVGHEYVADVGKHSSQTDAAQGFGGKYGVQRDRADKSALGFEYKGEVEKHSSQKDYSKGFGGRYGVEKDKVDKAAVGFDYKSQAEKHDSQKDYAKGFGGRYGVQKDRVDKSAAGFNEMAAPTSSYEKTTPVEAGASSGTSSLRSRFESMAKSAEESRRQAGEERGRRQVRECPAAQQKRQSLPPSQQGCPGVLTKPGLCHKENRYQGRLGRARKGSRQRVLPLGGGCDLQPALQEEVGQDEDIPPTLPPRPADLGEELYKNHSQDQPIYTESSDVGGDYEELPEPSDYCDGTSGGADYEELPAPLEKADPIYDHGEDGGEMDSVYEVKSPGTCAVALYDYQGDGDDEISFDPDDTITHIEMVDEGWWRGQCRGRVGLFPANYVKLLQ</sequence>
<dbReference type="GO" id="GO:0030864">
    <property type="term" value="C:cortical actin cytoskeleton"/>
    <property type="evidence" value="ECO:0007669"/>
    <property type="project" value="TreeGrafter"/>
</dbReference>
<feature type="compositionally biased region" description="Basic and acidic residues" evidence="12">
    <location>
        <begin position="241"/>
        <end position="267"/>
    </location>
</feature>
<dbReference type="PANTHER" id="PTHR10829:SF5">
    <property type="entry name" value="HEMATOPOIETIC LINEAGE CELL-SPECIFIC PROTEIN"/>
    <property type="match status" value="1"/>
</dbReference>
<evidence type="ECO:0000259" key="13">
    <source>
        <dbReference type="PROSITE" id="PS50002"/>
    </source>
</evidence>
<evidence type="ECO:0000256" key="12">
    <source>
        <dbReference type="SAM" id="MobiDB-lite"/>
    </source>
</evidence>
<reference evidence="14 15" key="1">
    <citation type="submission" date="2019-09" db="EMBL/GenBank/DDBJ databases">
        <title>Bird 10,000 Genomes (B10K) Project - Family phase.</title>
        <authorList>
            <person name="Zhang G."/>
        </authorList>
    </citation>
    <scope>NUCLEOTIDE SEQUENCE [LARGE SCALE GENOMIC DNA]</scope>
    <source>
        <strain evidence="14">B10K-DU-011-47</strain>
        <tissue evidence="14">Mixed tissue sample</tissue>
    </source>
</reference>
<dbReference type="PROSITE" id="PS50002">
    <property type="entry name" value="SH3"/>
    <property type="match status" value="1"/>
</dbReference>
<dbReference type="GO" id="GO:0016477">
    <property type="term" value="P:cell migration"/>
    <property type="evidence" value="ECO:0007669"/>
    <property type="project" value="TreeGrafter"/>
</dbReference>
<evidence type="ECO:0000256" key="10">
    <source>
        <dbReference type="ARBA" id="ARBA00083918"/>
    </source>
</evidence>
<evidence type="ECO:0000313" key="14">
    <source>
        <dbReference type="EMBL" id="NXT77998.1"/>
    </source>
</evidence>
<evidence type="ECO:0000313" key="15">
    <source>
        <dbReference type="Proteomes" id="UP000557426"/>
    </source>
</evidence>
<protein>
    <recommendedName>
        <fullName evidence="8">Hematopoietic lineage cell-specific protein</fullName>
    </recommendedName>
    <alternativeName>
        <fullName evidence="10">Hematopoietic cell-specific LYN substrate 1</fullName>
    </alternativeName>
    <alternativeName>
        <fullName evidence="9">LckBP1</fullName>
    </alternativeName>
</protein>
<dbReference type="GO" id="GO:0030854">
    <property type="term" value="P:positive regulation of granulocyte differentiation"/>
    <property type="evidence" value="ECO:0007669"/>
    <property type="project" value="UniProtKB-ARBA"/>
</dbReference>
<dbReference type="SUPFAM" id="SSF50044">
    <property type="entry name" value="SH3-domain"/>
    <property type="match status" value="1"/>
</dbReference>
<organism evidence="14 15">
    <name type="scientific">Zapornia atra</name>
    <name type="common">Henderson crake</name>
    <dbReference type="NCBI Taxonomy" id="2585822"/>
    <lineage>
        <taxon>Eukaryota</taxon>
        <taxon>Metazoa</taxon>
        <taxon>Chordata</taxon>
        <taxon>Craniata</taxon>
        <taxon>Vertebrata</taxon>
        <taxon>Euteleostomi</taxon>
        <taxon>Archelosauria</taxon>
        <taxon>Archosauria</taxon>
        <taxon>Dinosauria</taxon>
        <taxon>Saurischia</taxon>
        <taxon>Theropoda</taxon>
        <taxon>Coelurosauria</taxon>
        <taxon>Aves</taxon>
        <taxon>Neognathae</taxon>
        <taxon>Neoaves</taxon>
        <taxon>Gruiformes</taxon>
        <taxon>Rallidae</taxon>
        <taxon>Zapornia</taxon>
    </lineage>
</organism>
<dbReference type="GO" id="GO:0005634">
    <property type="term" value="C:nucleus"/>
    <property type="evidence" value="ECO:0007669"/>
    <property type="project" value="UniProtKB-ARBA"/>
</dbReference>
<evidence type="ECO:0000256" key="7">
    <source>
        <dbReference type="ARBA" id="ARBA00056814"/>
    </source>
</evidence>
<evidence type="ECO:0000256" key="4">
    <source>
        <dbReference type="ARBA" id="ARBA00022737"/>
    </source>
</evidence>
<feature type="compositionally biased region" description="Polar residues" evidence="12">
    <location>
        <begin position="274"/>
        <end position="285"/>
    </location>
</feature>
<accession>A0A7L3FCD5</accession>
<evidence type="ECO:0000256" key="1">
    <source>
        <dbReference type="ARBA" id="ARBA00004173"/>
    </source>
</evidence>
<keyword evidence="6" id="KW-0496">Mitochondrion</keyword>
<comment type="caution">
    <text evidence="14">The sequence shown here is derived from an EMBL/GenBank/DDBJ whole genome shotgun (WGS) entry which is preliminary data.</text>
</comment>
<dbReference type="InterPro" id="IPR003134">
    <property type="entry name" value="Hs1_Cortactin"/>
</dbReference>
<dbReference type="Pfam" id="PF14604">
    <property type="entry name" value="SH3_9"/>
    <property type="match status" value="1"/>
</dbReference>
<evidence type="ECO:0000256" key="8">
    <source>
        <dbReference type="ARBA" id="ARBA00074098"/>
    </source>
</evidence>
<dbReference type="InterPro" id="IPR036028">
    <property type="entry name" value="SH3-like_dom_sf"/>
</dbReference>
<proteinExistence type="predicted"/>
<evidence type="ECO:0000256" key="6">
    <source>
        <dbReference type="ARBA" id="ARBA00023128"/>
    </source>
</evidence>
<dbReference type="GO" id="GO:0045944">
    <property type="term" value="P:positive regulation of transcription by RNA polymerase II"/>
    <property type="evidence" value="ECO:0007669"/>
    <property type="project" value="UniProtKB-ARBA"/>
</dbReference>
<dbReference type="PRINTS" id="PR00499">
    <property type="entry name" value="P67PHOX"/>
</dbReference>
<feature type="domain" description="SH3" evidence="13">
    <location>
        <begin position="426"/>
        <end position="484"/>
    </location>
</feature>
<dbReference type="Gene3D" id="2.30.30.40">
    <property type="entry name" value="SH3 Domains"/>
    <property type="match status" value="1"/>
</dbReference>